<proteinExistence type="predicted"/>
<dbReference type="RefSeq" id="WP_141610863.1">
    <property type="nucleotide sequence ID" value="NZ_VIGC02000018.1"/>
</dbReference>
<organism evidence="2 3">
    <name type="scientific">Litorilinea aerophila</name>
    <dbReference type="NCBI Taxonomy" id="1204385"/>
    <lineage>
        <taxon>Bacteria</taxon>
        <taxon>Bacillati</taxon>
        <taxon>Chloroflexota</taxon>
        <taxon>Caldilineae</taxon>
        <taxon>Caldilineales</taxon>
        <taxon>Caldilineaceae</taxon>
        <taxon>Litorilinea</taxon>
    </lineage>
</organism>
<comment type="caution">
    <text evidence="2">The sequence shown here is derived from an EMBL/GenBank/DDBJ whole genome shotgun (WGS) entry which is preliminary data.</text>
</comment>
<feature type="compositionally biased region" description="Polar residues" evidence="1">
    <location>
        <begin position="20"/>
        <end position="33"/>
    </location>
</feature>
<evidence type="ECO:0000313" key="3">
    <source>
        <dbReference type="Proteomes" id="UP000317371"/>
    </source>
</evidence>
<feature type="region of interest" description="Disordered" evidence="1">
    <location>
        <begin position="9"/>
        <end position="54"/>
    </location>
</feature>
<dbReference type="InParanoid" id="A0A540VE20"/>
<keyword evidence="3" id="KW-1185">Reference proteome</keyword>
<dbReference type="EMBL" id="VIGC01000018">
    <property type="protein sequence ID" value="TQE95011.1"/>
    <property type="molecule type" value="Genomic_DNA"/>
</dbReference>
<dbReference type="SUPFAM" id="SSF117074">
    <property type="entry name" value="Hypothetical protein PA1324"/>
    <property type="match status" value="1"/>
</dbReference>
<dbReference type="AlphaFoldDB" id="A0A540VE20"/>
<dbReference type="OrthoDB" id="9848245at2"/>
<sequence length="181" mass="19878">MSLMILVSCNTRQKEPLPNPTVTSSEARTSVTEVNKKSGGSVGQPESPVSPLAPESPLAFVPTYGEGASLRGRILHTVTGQPITNAVIRLAEVYCPENTTPQDKETDCFWTLSNSFSPSTFSDDNGYFQFDNIEARDWVVIVGDMMTIYTFITRGEQQKPIIWTTESGKLLDIGEHAVSYP</sequence>
<accession>A0A540VE20</accession>
<reference evidence="2 3" key="1">
    <citation type="submission" date="2019-06" db="EMBL/GenBank/DDBJ databases">
        <title>Genome sequence of Litorilinea aerophila BAA-2444.</title>
        <authorList>
            <person name="Maclea K.S."/>
            <person name="Maurais E.G."/>
            <person name="Iannazzi L.C."/>
        </authorList>
    </citation>
    <scope>NUCLEOTIDE SEQUENCE [LARGE SCALE GENOMIC DNA]</scope>
    <source>
        <strain evidence="2 3">ATCC BAA-2444</strain>
    </source>
</reference>
<evidence type="ECO:0000256" key="1">
    <source>
        <dbReference type="SAM" id="MobiDB-lite"/>
    </source>
</evidence>
<name>A0A540VE20_9CHLR</name>
<protein>
    <submittedName>
        <fullName evidence="2">Uncharacterized protein</fullName>
    </submittedName>
</protein>
<dbReference type="Proteomes" id="UP000317371">
    <property type="component" value="Unassembled WGS sequence"/>
</dbReference>
<gene>
    <name evidence="2" type="ORF">FKZ61_14495</name>
</gene>
<evidence type="ECO:0000313" key="2">
    <source>
        <dbReference type="EMBL" id="TQE95011.1"/>
    </source>
</evidence>